<dbReference type="InterPro" id="IPR008979">
    <property type="entry name" value="Galactose-bd-like_sf"/>
</dbReference>
<dbReference type="EMBL" id="VYQF01000009">
    <property type="protein sequence ID" value="KAA9036106.1"/>
    <property type="molecule type" value="Genomic_DNA"/>
</dbReference>
<evidence type="ECO:0008006" key="5">
    <source>
        <dbReference type="Google" id="ProtNLM"/>
    </source>
</evidence>
<accession>A0A5J5IDT0</accession>
<comment type="caution">
    <text evidence="3">The sequence shown here is derived from an EMBL/GenBank/DDBJ whole genome shotgun (WGS) entry which is preliminary data.</text>
</comment>
<reference evidence="3 4" key="1">
    <citation type="submission" date="2019-09" db="EMBL/GenBank/DDBJ databases">
        <title>Draft genome sequence of Ginsengibacter sp. BR5-29.</title>
        <authorList>
            <person name="Im W.-T."/>
        </authorList>
    </citation>
    <scope>NUCLEOTIDE SEQUENCE [LARGE SCALE GENOMIC DNA]</scope>
    <source>
        <strain evidence="3 4">BR5-29</strain>
    </source>
</reference>
<keyword evidence="1" id="KW-0732">Signal</keyword>
<evidence type="ECO:0000256" key="1">
    <source>
        <dbReference type="ARBA" id="ARBA00022729"/>
    </source>
</evidence>
<evidence type="ECO:0000256" key="2">
    <source>
        <dbReference type="ARBA" id="ARBA00022801"/>
    </source>
</evidence>
<keyword evidence="2" id="KW-0378">Hydrolase</keyword>
<gene>
    <name evidence="3" type="ORF">FW778_19650</name>
</gene>
<proteinExistence type="predicted"/>
<keyword evidence="4" id="KW-1185">Reference proteome</keyword>
<protein>
    <recommendedName>
        <fullName evidence="5">Glycosyl hydrolases family 2 sugar binding domain-containing protein</fullName>
    </recommendedName>
</protein>
<evidence type="ECO:0000313" key="3">
    <source>
        <dbReference type="EMBL" id="KAA9036106.1"/>
    </source>
</evidence>
<evidence type="ECO:0000313" key="4">
    <source>
        <dbReference type="Proteomes" id="UP000326903"/>
    </source>
</evidence>
<dbReference type="Proteomes" id="UP000326903">
    <property type="component" value="Unassembled WGS sequence"/>
</dbReference>
<name>A0A5J5IDT0_9BACT</name>
<dbReference type="Gene3D" id="2.60.120.260">
    <property type="entry name" value="Galactose-binding domain-like"/>
    <property type="match status" value="1"/>
</dbReference>
<dbReference type="Pfam" id="PF17132">
    <property type="entry name" value="Glyco_hydro_106"/>
    <property type="match status" value="2"/>
</dbReference>
<dbReference type="RefSeq" id="WP_150416573.1">
    <property type="nucleotide sequence ID" value="NZ_VYQF01000009.1"/>
</dbReference>
<dbReference type="GO" id="GO:0016787">
    <property type="term" value="F:hydrolase activity"/>
    <property type="evidence" value="ECO:0007669"/>
    <property type="project" value="UniProtKB-KW"/>
</dbReference>
<organism evidence="3 4">
    <name type="scientific">Ginsengibacter hankyongi</name>
    <dbReference type="NCBI Taxonomy" id="2607284"/>
    <lineage>
        <taxon>Bacteria</taxon>
        <taxon>Pseudomonadati</taxon>
        <taxon>Bacteroidota</taxon>
        <taxon>Chitinophagia</taxon>
        <taxon>Chitinophagales</taxon>
        <taxon>Chitinophagaceae</taxon>
        <taxon>Ginsengibacter</taxon>
    </lineage>
</organism>
<dbReference type="SUPFAM" id="SSF49785">
    <property type="entry name" value="Galactose-binding domain-like"/>
    <property type="match status" value="1"/>
</dbReference>
<dbReference type="AlphaFoldDB" id="A0A5J5IDT0"/>
<dbReference type="PANTHER" id="PTHR43817:SF1">
    <property type="entry name" value="HYDROLASE, FAMILY 43, PUTATIVE (AFU_ORTHOLOGUE AFUA_3G01660)-RELATED"/>
    <property type="match status" value="1"/>
</dbReference>
<dbReference type="NCBIfam" id="NF045579">
    <property type="entry name" value="rhamnoside_JR"/>
    <property type="match status" value="1"/>
</dbReference>
<sequence length="913" mass="102357">MKPVYFILFSLSVLSYTVAKKLNPAPNKITKDFQKLSDEFIHPPSSSRPGAYWCWLNGDVTNASITHDLEEMKAKGMGRAEIWDVAAMYNPGKAYGTGPEFLGQQSVKSIQYALSEGKRLGIKMGLIGSSGWNAGGSWVKPGWAAKALYYSECKVKGPLLFSDTLPFPSVPAQCPKDKNGRPVYYKEVAVLAIPDNKDRKIVSLNDVRILNKNFNGKILKWEIPTGNWTLLRFICSNTGQHLIVPSPNSNGLFIDFLDPDATKKHLKYMLDRLGITTDNAEKSGLTYLSFDSMELDEATSWTDSMDSIFHDHNGYDILPYLPAFARWNLPGGNDEFLSQFKKTVSDQLILSHYITGRKFLARYGIQLVAEAGGPGPPIWNSCPVEALKALGNVSVPRGEFWIRNRYNIFLVKEIASASHIYGLHLTDAESFTTWRRWKDAPHDLKPYVDRAFCEGLNSITMHAFANTRPEFGFPGRAYHAGSDINPTTTWWEDAKPFMDYLSRCSYMLRQGQSVADIAYYYGDKAPHFFPELQGSPDRTGLIGLSFGYDFDLINTDVLLNRMTVSRGKLILPDGLNYKLLVIPDKKDIPIAVWKKIERLIAGGAHVLIQNSSSIPQHSISSDLVNVSIDAALRKLSIAKDFTGDADKLDFIHRKTDIADIYFVRNKTDQNIVEDCQFRSTGKQVEFWDPVTRQQYLIKTSETSEGKAKLKLQLPPNGSCFIIFSSQRRQLPGYYVAGSNSVTQIKGPWTLSFPRHRGAPDSVKLDTLISWTDYPDSGVKYFSGTATYKKNIAISSATIKMDSLVVLDLGNVRDVAEVIVNGRSSGILWTYPFKLNIKSYLKPGENIVEIKITNMWVNRLTGDMNLPKGKKFCQTNVPDITQDRSPVGDEKYHVQPSGLFGPVTIEAIQYKSIR</sequence>
<dbReference type="PANTHER" id="PTHR43817">
    <property type="entry name" value="GLYCOSYL HYDROLASE"/>
    <property type="match status" value="1"/>
</dbReference>